<gene>
    <name evidence="2" type="ORF">FYJ35_11460</name>
</gene>
<dbReference type="AlphaFoldDB" id="A0A6L5X890"/>
<feature type="transmembrane region" description="Helical" evidence="1">
    <location>
        <begin position="200"/>
        <end position="226"/>
    </location>
</feature>
<feature type="transmembrane region" description="Helical" evidence="1">
    <location>
        <begin position="80"/>
        <end position="99"/>
    </location>
</feature>
<name>A0A6L5X890_9FIRM</name>
<comment type="caution">
    <text evidence="2">The sequence shown here is derived from an EMBL/GenBank/DDBJ whole genome shotgun (WGS) entry which is preliminary data.</text>
</comment>
<evidence type="ECO:0000313" key="2">
    <source>
        <dbReference type="EMBL" id="MSS15643.1"/>
    </source>
</evidence>
<dbReference type="Proteomes" id="UP000481852">
    <property type="component" value="Unassembled WGS sequence"/>
</dbReference>
<evidence type="ECO:0000313" key="3">
    <source>
        <dbReference type="Proteomes" id="UP000481852"/>
    </source>
</evidence>
<keyword evidence="1" id="KW-0812">Transmembrane</keyword>
<dbReference type="EMBL" id="VULZ01000013">
    <property type="protein sequence ID" value="MSS15643.1"/>
    <property type="molecule type" value="Genomic_DNA"/>
</dbReference>
<evidence type="ECO:0000256" key="1">
    <source>
        <dbReference type="SAM" id="Phobius"/>
    </source>
</evidence>
<keyword evidence="3" id="KW-1185">Reference proteome</keyword>
<feature type="transmembrane region" description="Helical" evidence="1">
    <location>
        <begin position="111"/>
        <end position="130"/>
    </location>
</feature>
<dbReference type="RefSeq" id="WP_154526698.1">
    <property type="nucleotide sequence ID" value="NZ_JAQYJL010000023.1"/>
</dbReference>
<dbReference type="InterPro" id="IPR021552">
    <property type="entry name" value="ArsP_2"/>
</dbReference>
<feature type="transmembrane region" description="Helical" evidence="1">
    <location>
        <begin position="168"/>
        <end position="188"/>
    </location>
</feature>
<keyword evidence="1" id="KW-0472">Membrane</keyword>
<feature type="transmembrane region" description="Helical" evidence="1">
    <location>
        <begin position="52"/>
        <end position="74"/>
    </location>
</feature>
<accession>A0A6L5X890</accession>
<keyword evidence="1" id="KW-1133">Transmembrane helix</keyword>
<dbReference type="NCBIfam" id="NF037962">
    <property type="entry name" value="arsenic_eff"/>
    <property type="match status" value="1"/>
</dbReference>
<feature type="transmembrane region" description="Helical" evidence="1">
    <location>
        <begin position="232"/>
        <end position="251"/>
    </location>
</feature>
<sequence length="284" mass="30411">MKILDAIWDGTLDTLKLIPFLFITYLVMEWVEHRTSDHTKTAIRKAGRLGPLVGGILGVIPQCGFSAAAASLYAGKVITAGTLIAVFLSTSDEMLPILLSERAGIGFIAKVLIVKALYGVIAGFLVDFLFRKLNERRIGVGIHGICTQEHCHCEKGIVRSALKHTVSITFFILLISIALNILLSIVGTENLSNLVLNRPVIGEVLAGLIGLIPNCAASIALTQLYLEGVMSAGAMVSGLMVGAGVGLLVLFRTNRHTRQNIQLTILLYILGVAGGLIVQGLRIF</sequence>
<reference evidence="2 3" key="1">
    <citation type="submission" date="2019-08" db="EMBL/GenBank/DDBJ databases">
        <title>In-depth cultivation of the pig gut microbiome towards novel bacterial diversity and tailored functional studies.</title>
        <authorList>
            <person name="Wylensek D."/>
            <person name="Hitch T.C.A."/>
            <person name="Clavel T."/>
        </authorList>
    </citation>
    <scope>NUCLEOTIDE SEQUENCE [LARGE SCALE GENOMIC DNA]</scope>
    <source>
        <strain evidence="2 3">Oil+RF-744-WCA-WT-11</strain>
    </source>
</reference>
<organism evidence="2 3">
    <name type="scientific">Porcincola intestinalis</name>
    <dbReference type="NCBI Taxonomy" id="2606632"/>
    <lineage>
        <taxon>Bacteria</taxon>
        <taxon>Bacillati</taxon>
        <taxon>Bacillota</taxon>
        <taxon>Clostridia</taxon>
        <taxon>Lachnospirales</taxon>
        <taxon>Lachnospiraceae</taxon>
        <taxon>Porcincola</taxon>
    </lineage>
</organism>
<evidence type="ECO:0008006" key="4">
    <source>
        <dbReference type="Google" id="ProtNLM"/>
    </source>
</evidence>
<dbReference type="Pfam" id="PF11449">
    <property type="entry name" value="ArsP_2"/>
    <property type="match status" value="1"/>
</dbReference>
<proteinExistence type="predicted"/>
<protein>
    <recommendedName>
        <fullName evidence="4">Arsenic efflux protein</fullName>
    </recommendedName>
</protein>
<feature type="transmembrane region" description="Helical" evidence="1">
    <location>
        <begin position="263"/>
        <end position="281"/>
    </location>
</feature>